<gene>
    <name evidence="4" type="primary">8236954</name>
    <name evidence="3" type="ORF">Phum_PHUM601650</name>
</gene>
<feature type="region of interest" description="Disordered" evidence="1">
    <location>
        <begin position="1"/>
        <end position="24"/>
    </location>
</feature>
<evidence type="ECO:0000313" key="3">
    <source>
        <dbReference type="EMBL" id="EEB20075.1"/>
    </source>
</evidence>
<dbReference type="eggNOG" id="ENOG502S6AP">
    <property type="taxonomic scope" value="Eukaryota"/>
</dbReference>
<feature type="domain" description="DUF4774" evidence="2">
    <location>
        <begin position="224"/>
        <end position="281"/>
    </location>
</feature>
<keyword evidence="5" id="KW-1185">Reference proteome</keyword>
<dbReference type="RefSeq" id="XP_002432813.1">
    <property type="nucleotide sequence ID" value="XM_002432768.1"/>
</dbReference>
<sequence length="529" mass="58147">MDDGYGGKISNMEYSGKRRRRRRDETTIFLTTRQGDKINISLQNPKSTNFKSRKTTDFVVRKGGIAIAGPGGVATAYTGGTAIVGPYGTVYKTPQATAILGPHSKVINITDDVRLEDIIKMHNEKQNSNFKSSSSKLQTEKPEENNYKNYKNFFSYSSNQPIKIAEFKSNRKNYRSTTVKNRSTVIFQKENAIRKTIENVMRIEQRNLTNVDDEDFSLRKKNETSLIFRPKSKAEAGKNGVAISVPSSHAYVFPGQKTNIFFQPESVASAGPNGFAHALSDLHVSYLSNDTTTISSLVTGGLSYLNYDRSKQPFNPVVLSAHSLGTVIRDNENESVAISPPPDGSSVAEAKPFGLAIAGPGGIAASKPQGTAVVGPGGLAIARPVGTAIAGVQVEGSLPIGAPPSKNNKKPKQEPDQPDGELHYVGGLTGPIGNPQPNKFADTTSRSVRQENDNEKLENLYFRKSGNVQGFQLTLGQYGDKYGFLPSSDYPSSRQERLQKRNSDFPNYYRHGTRVYYPYQDNVQYLKYQ</sequence>
<evidence type="ECO:0000313" key="5">
    <source>
        <dbReference type="Proteomes" id="UP000009046"/>
    </source>
</evidence>
<dbReference type="Pfam" id="PF15999">
    <property type="entry name" value="DUF4774"/>
    <property type="match status" value="3"/>
</dbReference>
<feature type="domain" description="DUF4774" evidence="2">
    <location>
        <begin position="56"/>
        <end position="111"/>
    </location>
</feature>
<organism>
    <name type="scientific">Pediculus humanus subsp. corporis</name>
    <name type="common">Body louse</name>
    <dbReference type="NCBI Taxonomy" id="121224"/>
    <lineage>
        <taxon>Eukaryota</taxon>
        <taxon>Metazoa</taxon>
        <taxon>Ecdysozoa</taxon>
        <taxon>Arthropoda</taxon>
        <taxon>Hexapoda</taxon>
        <taxon>Insecta</taxon>
        <taxon>Pterygota</taxon>
        <taxon>Neoptera</taxon>
        <taxon>Paraneoptera</taxon>
        <taxon>Psocodea</taxon>
        <taxon>Troctomorpha</taxon>
        <taxon>Phthiraptera</taxon>
        <taxon>Anoplura</taxon>
        <taxon>Pediculidae</taxon>
        <taxon>Pediculus</taxon>
    </lineage>
</organism>
<dbReference type="VEuPathDB" id="VectorBase:PHUM601650"/>
<dbReference type="EMBL" id="AAZO01007334">
    <property type="status" value="NOT_ANNOTATED_CDS"/>
    <property type="molecule type" value="Genomic_DNA"/>
</dbReference>
<proteinExistence type="predicted"/>
<dbReference type="HOGENOM" id="CLU_515189_0_0_1"/>
<reference evidence="3" key="2">
    <citation type="submission" date="2007-04" db="EMBL/GenBank/DDBJ databases">
        <title>The genome of the human body louse.</title>
        <authorList>
            <consortium name="The Human Body Louse Genome Consortium"/>
            <person name="Kirkness E."/>
            <person name="Walenz B."/>
            <person name="Hass B."/>
            <person name="Bruggner R."/>
            <person name="Strausberg R."/>
        </authorList>
    </citation>
    <scope>NUCLEOTIDE SEQUENCE</scope>
    <source>
        <strain evidence="3">USDA</strain>
    </source>
</reference>
<protein>
    <recommendedName>
        <fullName evidence="2">DUF4774 domain-containing protein</fullName>
    </recommendedName>
</protein>
<dbReference type="EMBL" id="DS235882">
    <property type="protein sequence ID" value="EEB20075.1"/>
    <property type="molecule type" value="Genomic_DNA"/>
</dbReference>
<reference evidence="3" key="1">
    <citation type="submission" date="2007-04" db="EMBL/GenBank/DDBJ databases">
        <title>Annotation of Pediculus humanus corporis strain USDA.</title>
        <authorList>
            <person name="Kirkness E."/>
            <person name="Hannick L."/>
            <person name="Hass B."/>
            <person name="Bruggner R."/>
            <person name="Lawson D."/>
            <person name="Bidwell S."/>
            <person name="Joardar V."/>
            <person name="Caler E."/>
            <person name="Walenz B."/>
            <person name="Inman J."/>
            <person name="Schobel S."/>
            <person name="Galinsky K."/>
            <person name="Amedeo P."/>
            <person name="Strausberg R."/>
        </authorList>
    </citation>
    <scope>NUCLEOTIDE SEQUENCE</scope>
    <source>
        <strain evidence="3">USDA</strain>
    </source>
</reference>
<dbReference type="EnsemblMetazoa" id="PHUM601650-RA">
    <property type="protein sequence ID" value="PHUM601650-PA"/>
    <property type="gene ID" value="PHUM601650"/>
</dbReference>
<dbReference type="InterPro" id="IPR031942">
    <property type="entry name" value="DUF4774"/>
</dbReference>
<feature type="domain" description="DUF4774" evidence="2">
    <location>
        <begin position="347"/>
        <end position="394"/>
    </location>
</feature>
<accession>E0W369</accession>
<reference evidence="4" key="3">
    <citation type="submission" date="2021-02" db="UniProtKB">
        <authorList>
            <consortium name="EnsemblMetazoa"/>
        </authorList>
    </citation>
    <scope>IDENTIFICATION</scope>
    <source>
        <strain evidence="4">USDA</strain>
    </source>
</reference>
<dbReference type="GeneID" id="8236954"/>
<dbReference type="AlphaFoldDB" id="E0W369"/>
<feature type="region of interest" description="Disordered" evidence="1">
    <location>
        <begin position="396"/>
        <end position="438"/>
    </location>
</feature>
<evidence type="ECO:0000259" key="2">
    <source>
        <dbReference type="Pfam" id="PF15999"/>
    </source>
</evidence>
<dbReference type="Proteomes" id="UP000009046">
    <property type="component" value="Unassembled WGS sequence"/>
</dbReference>
<dbReference type="InParanoid" id="E0W369"/>
<dbReference type="CTD" id="8236954"/>
<evidence type="ECO:0000313" key="4">
    <source>
        <dbReference type="EnsemblMetazoa" id="PHUM601650-PA"/>
    </source>
</evidence>
<dbReference type="KEGG" id="phu:Phum_PHUM601650"/>
<name>E0W369_PEDHC</name>
<dbReference type="OrthoDB" id="8194084at2759"/>
<evidence type="ECO:0000256" key="1">
    <source>
        <dbReference type="SAM" id="MobiDB-lite"/>
    </source>
</evidence>